<evidence type="ECO:0000256" key="2">
    <source>
        <dbReference type="ARBA" id="ARBA00010065"/>
    </source>
</evidence>
<dbReference type="Proteomes" id="UP000253850">
    <property type="component" value="Chromosome"/>
</dbReference>
<dbReference type="Proteomes" id="UP000289193">
    <property type="component" value="Unassembled WGS sequence"/>
</dbReference>
<dbReference type="PROSITE" id="PS50263">
    <property type="entry name" value="CN_HYDROLASE"/>
    <property type="match status" value="1"/>
</dbReference>
<keyword evidence="9 12" id="KW-0012">Acyltransferase</keyword>
<dbReference type="NCBIfam" id="TIGR00546">
    <property type="entry name" value="lnt"/>
    <property type="match status" value="1"/>
</dbReference>
<organism evidence="13 15">
    <name type="scientific">Halarcobacter bivalviorum</name>
    <dbReference type="NCBI Taxonomy" id="663364"/>
    <lineage>
        <taxon>Bacteria</taxon>
        <taxon>Pseudomonadati</taxon>
        <taxon>Campylobacterota</taxon>
        <taxon>Epsilonproteobacteria</taxon>
        <taxon>Campylobacterales</taxon>
        <taxon>Arcobacteraceae</taxon>
        <taxon>Halarcobacter</taxon>
    </lineage>
</organism>
<feature type="transmembrane region" description="Helical" evidence="10">
    <location>
        <begin position="60"/>
        <end position="76"/>
    </location>
</feature>
<comment type="subcellular location">
    <subcellularLocation>
        <location evidence="1">Cell membrane</location>
        <topology evidence="1">Multi-pass membrane protein</topology>
    </subcellularLocation>
</comment>
<protein>
    <submittedName>
        <fullName evidence="13">Apolipoprotein N-acyltransferase</fullName>
        <ecNumber evidence="12">2.3.1.-</ecNumber>
    </submittedName>
</protein>
<feature type="transmembrane region" description="Helical" evidence="10">
    <location>
        <begin position="88"/>
        <end position="106"/>
    </location>
</feature>
<keyword evidence="8 10" id="KW-0472">Membrane</keyword>
<feature type="transmembrane region" description="Helical" evidence="10">
    <location>
        <begin position="113"/>
        <end position="134"/>
    </location>
</feature>
<evidence type="ECO:0000256" key="9">
    <source>
        <dbReference type="ARBA" id="ARBA00023315"/>
    </source>
</evidence>
<dbReference type="EMBL" id="PDKM01000007">
    <property type="protein sequence ID" value="RXK09123.1"/>
    <property type="molecule type" value="Genomic_DNA"/>
</dbReference>
<dbReference type="PANTHER" id="PTHR38686">
    <property type="entry name" value="APOLIPOPROTEIN N-ACYLTRANSFERASE"/>
    <property type="match status" value="1"/>
</dbReference>
<dbReference type="EC" id="2.3.1.-" evidence="12"/>
<dbReference type="InterPro" id="IPR004563">
    <property type="entry name" value="Apolipo_AcylTrfase"/>
</dbReference>
<dbReference type="GO" id="GO:0042158">
    <property type="term" value="P:lipoprotein biosynthetic process"/>
    <property type="evidence" value="ECO:0007669"/>
    <property type="project" value="InterPro"/>
</dbReference>
<keyword evidence="6 10" id="KW-0812">Transmembrane</keyword>
<gene>
    <name evidence="12" type="primary">lnt</name>
    <name evidence="12" type="ORF">ABIV_2099</name>
    <name evidence="13" type="ORF">CRV05_11080</name>
</gene>
<evidence type="ECO:0000256" key="6">
    <source>
        <dbReference type="ARBA" id="ARBA00022692"/>
    </source>
</evidence>
<evidence type="ECO:0000313" key="12">
    <source>
        <dbReference type="EMBL" id="AXH13074.1"/>
    </source>
</evidence>
<evidence type="ECO:0000259" key="11">
    <source>
        <dbReference type="PROSITE" id="PS50263"/>
    </source>
</evidence>
<accession>A0AAX2A523</accession>
<evidence type="ECO:0000313" key="13">
    <source>
        <dbReference type="EMBL" id="RXK09123.1"/>
    </source>
</evidence>
<feature type="transmembrane region" description="Helical" evidence="10">
    <location>
        <begin position="146"/>
        <end position="162"/>
    </location>
</feature>
<keyword evidence="15" id="KW-1185">Reference proteome</keyword>
<reference evidence="12 14" key="2">
    <citation type="submission" date="2018-07" db="EMBL/GenBank/DDBJ databases">
        <title>Complete genome of the Arcobacter bivalviorum type strain LMG 26154.</title>
        <authorList>
            <person name="Miller W.G."/>
            <person name="Yee E."/>
            <person name="Bono J.L."/>
        </authorList>
    </citation>
    <scope>NUCLEOTIDE SEQUENCE [LARGE SCALE GENOMIC DNA]</scope>
    <source>
        <strain evidence="12 14">LMG 26154</strain>
    </source>
</reference>
<dbReference type="KEGG" id="hbv:ABIV_2099"/>
<keyword evidence="7 10" id="KW-1133">Transmembrane helix</keyword>
<dbReference type="EMBL" id="CP031217">
    <property type="protein sequence ID" value="AXH13074.1"/>
    <property type="molecule type" value="Genomic_DNA"/>
</dbReference>
<evidence type="ECO:0000313" key="15">
    <source>
        <dbReference type="Proteomes" id="UP000289193"/>
    </source>
</evidence>
<dbReference type="InterPro" id="IPR059109">
    <property type="entry name" value="Lnt_membrane_dom"/>
</dbReference>
<feature type="transmembrane region" description="Helical" evidence="10">
    <location>
        <begin position="12"/>
        <end position="29"/>
    </location>
</feature>
<evidence type="ECO:0000256" key="4">
    <source>
        <dbReference type="ARBA" id="ARBA00022519"/>
    </source>
</evidence>
<evidence type="ECO:0000256" key="10">
    <source>
        <dbReference type="SAM" id="Phobius"/>
    </source>
</evidence>
<keyword evidence="3" id="KW-1003">Cell membrane</keyword>
<proteinExistence type="inferred from homology"/>
<name>A0AAX2A523_9BACT</name>
<evidence type="ECO:0000256" key="3">
    <source>
        <dbReference type="ARBA" id="ARBA00022475"/>
    </source>
</evidence>
<dbReference type="InterPro" id="IPR003010">
    <property type="entry name" value="C-N_Hydrolase"/>
</dbReference>
<evidence type="ECO:0000256" key="7">
    <source>
        <dbReference type="ARBA" id="ARBA00022989"/>
    </source>
</evidence>
<dbReference type="PANTHER" id="PTHR38686:SF1">
    <property type="entry name" value="APOLIPOPROTEIN N-ACYLTRANSFERASE"/>
    <property type="match status" value="1"/>
</dbReference>
<comment type="similarity">
    <text evidence="2">Belongs to the CN hydrolase family. Apolipoprotein N-acyltransferase subfamily.</text>
</comment>
<dbReference type="InterPro" id="IPR036526">
    <property type="entry name" value="C-N_Hydrolase_sf"/>
</dbReference>
<dbReference type="Gene3D" id="3.60.110.10">
    <property type="entry name" value="Carbon-nitrogen hydrolase"/>
    <property type="match status" value="1"/>
</dbReference>
<dbReference type="NCBIfam" id="NF008934">
    <property type="entry name" value="PRK12291.1"/>
    <property type="match status" value="1"/>
</dbReference>
<sequence>MFLVKRAYSNKTNIIKGFITALFLCSFIYLEHYAIFSKLLNTLLALFSFYMLLTINKKSFVIAGFFTGIFWFYWIGNSFQYYDLAYLKYPIIFCIGLGYALLFYFMTIVDKTIYRAVALFLISFIHPIGFNWFIPELTLVNSYLPYSKAHFALILALVYMFIKINGFKRFLAPLPLLLIVTSQGTYIDSTGLKISMPQLNTPQEQKWLKNNLAKTIDDNLLLIDNAIIEKNDLIILPETVFPVVLNTEEFLMEVLLKKSEQIDIVAGAIYYEDKNYYNATYHFKNGNLNIAKKVVLVPFGEEIPLPQFLVDFINEKFYNGAQDYKTASKPTDFNIKGINFRNAICYEATSEKIYQDLKDTKYMIVTSNNAWFTPSIEPTLQKILLKYYANKYGITIFHSINGSENYIVRP</sequence>
<evidence type="ECO:0000256" key="8">
    <source>
        <dbReference type="ARBA" id="ARBA00023136"/>
    </source>
</evidence>
<dbReference type="GO" id="GO:0005886">
    <property type="term" value="C:plasma membrane"/>
    <property type="evidence" value="ECO:0007669"/>
    <property type="project" value="UniProtKB-SubCell"/>
</dbReference>
<evidence type="ECO:0000313" key="14">
    <source>
        <dbReference type="Proteomes" id="UP000253850"/>
    </source>
</evidence>
<dbReference type="GO" id="GO:0016410">
    <property type="term" value="F:N-acyltransferase activity"/>
    <property type="evidence" value="ECO:0007669"/>
    <property type="project" value="InterPro"/>
</dbReference>
<dbReference type="RefSeq" id="WP_114839875.1">
    <property type="nucleotide sequence ID" value="NZ_CP031217.1"/>
</dbReference>
<evidence type="ECO:0000256" key="5">
    <source>
        <dbReference type="ARBA" id="ARBA00022679"/>
    </source>
</evidence>
<dbReference type="Pfam" id="PF26365">
    <property type="entry name" value="ApoNAT_membrane"/>
    <property type="match status" value="1"/>
</dbReference>
<keyword evidence="4" id="KW-0997">Cell inner membrane</keyword>
<dbReference type="SUPFAM" id="SSF56317">
    <property type="entry name" value="Carbon-nitrogen hydrolase"/>
    <property type="match status" value="1"/>
</dbReference>
<keyword evidence="5 12" id="KW-0808">Transferase</keyword>
<dbReference type="AlphaFoldDB" id="A0AAX2A523"/>
<evidence type="ECO:0000256" key="1">
    <source>
        <dbReference type="ARBA" id="ARBA00004651"/>
    </source>
</evidence>
<feature type="domain" description="CN hydrolase" evidence="11">
    <location>
        <begin position="197"/>
        <end position="410"/>
    </location>
</feature>
<dbReference type="InterPro" id="IPR059110">
    <property type="entry name" value="Lnt_campylobact"/>
</dbReference>
<reference evidence="13 15" key="1">
    <citation type="submission" date="2017-10" db="EMBL/GenBank/DDBJ databases">
        <title>Genomics of the genus Arcobacter.</title>
        <authorList>
            <person name="Perez-Cataluna A."/>
            <person name="Figueras M.J."/>
        </authorList>
    </citation>
    <scope>NUCLEOTIDE SEQUENCE [LARGE SCALE GENOMIC DNA]</scope>
    <source>
        <strain evidence="13 15">CECT 7835</strain>
    </source>
</reference>